<dbReference type="EMBL" id="CP074371">
    <property type="protein sequence ID" value="QVI23715.1"/>
    <property type="molecule type" value="Genomic_DNA"/>
</dbReference>
<proteinExistence type="predicted"/>
<organism evidence="1 2">
    <name type="scientific">Nocardia tengchongensis</name>
    <dbReference type="NCBI Taxonomy" id="2055889"/>
    <lineage>
        <taxon>Bacteria</taxon>
        <taxon>Bacillati</taxon>
        <taxon>Actinomycetota</taxon>
        <taxon>Actinomycetes</taxon>
        <taxon>Mycobacteriales</taxon>
        <taxon>Nocardiaceae</taxon>
        <taxon>Nocardia</taxon>
    </lineage>
</organism>
<name>A0ABX8CZ02_9NOCA</name>
<keyword evidence="2" id="KW-1185">Reference proteome</keyword>
<sequence>MSRWNLRRRTEPAITPVDPQQRLDWRIDALALDYPHPRTRALIDADTAGVTDTAAPEATGATR</sequence>
<gene>
    <name evidence="1" type="ORF">KHQ06_13280</name>
</gene>
<reference evidence="1 2" key="1">
    <citation type="submission" date="2021-04" db="EMBL/GenBank/DDBJ databases">
        <title>Nocardia tengchongensis.</title>
        <authorList>
            <person name="Zhuang k."/>
            <person name="Ran Y."/>
            <person name="Li W."/>
        </authorList>
    </citation>
    <scope>NUCLEOTIDE SEQUENCE [LARGE SCALE GENOMIC DNA]</scope>
    <source>
        <strain evidence="1 2">CFH S0057</strain>
    </source>
</reference>
<dbReference type="RefSeq" id="WP_213559783.1">
    <property type="nucleotide sequence ID" value="NZ_JBHZDI010000178.1"/>
</dbReference>
<dbReference type="Proteomes" id="UP000683310">
    <property type="component" value="Chromosome"/>
</dbReference>
<accession>A0ABX8CZ02</accession>
<evidence type="ECO:0000313" key="2">
    <source>
        <dbReference type="Proteomes" id="UP000683310"/>
    </source>
</evidence>
<protein>
    <submittedName>
        <fullName evidence="1">Uncharacterized protein</fullName>
    </submittedName>
</protein>
<evidence type="ECO:0000313" key="1">
    <source>
        <dbReference type="EMBL" id="QVI23715.1"/>
    </source>
</evidence>